<gene>
    <name evidence="2" type="ORF">NCTC9239_00412</name>
</gene>
<dbReference type="PROSITE" id="PS51257">
    <property type="entry name" value="PROKAR_LIPOPROTEIN"/>
    <property type="match status" value="1"/>
</dbReference>
<evidence type="ECO:0000256" key="1">
    <source>
        <dbReference type="SAM" id="SignalP"/>
    </source>
</evidence>
<feature type="signal peptide" evidence="1">
    <location>
        <begin position="1"/>
        <end position="22"/>
    </location>
</feature>
<evidence type="ECO:0000313" key="2">
    <source>
        <dbReference type="EMBL" id="VTO11548.1"/>
    </source>
</evidence>
<dbReference type="AlphaFoldDB" id="A0A4P1JT97"/>
<keyword evidence="3" id="KW-1185">Reference proteome</keyword>
<dbReference type="EMBL" id="LR588407">
    <property type="protein sequence ID" value="VTO11548.1"/>
    <property type="molecule type" value="Genomic_DNA"/>
</dbReference>
<accession>A0A4P1JT97</accession>
<name>A0A4P1JT97_9CAUL</name>
<protein>
    <recommendedName>
        <fullName evidence="4">Lipoprotein</fullName>
    </recommendedName>
</protein>
<evidence type="ECO:0008006" key="4">
    <source>
        <dbReference type="Google" id="ProtNLM"/>
    </source>
</evidence>
<organism evidence="2 3">
    <name type="scientific">Brevundimonas vancanneytii</name>
    <dbReference type="NCBI Taxonomy" id="1325724"/>
    <lineage>
        <taxon>Bacteria</taxon>
        <taxon>Pseudomonadati</taxon>
        <taxon>Pseudomonadota</taxon>
        <taxon>Alphaproteobacteria</taxon>
        <taxon>Caulobacterales</taxon>
        <taxon>Caulobacteraceae</taxon>
        <taxon>Brevundimonas</taxon>
    </lineage>
</organism>
<feature type="chain" id="PRO_5021219373" description="Lipoprotein" evidence="1">
    <location>
        <begin position="23"/>
        <end position="215"/>
    </location>
</feature>
<dbReference type="KEGG" id="bvy:NCTC9239_00412"/>
<sequence>MSRAAWPALLAGAVLLSGCASSVGGLPVQWRADGPPVVTAPPGDCPTLDGAYDSTGQAQGDETKAATLQAVLGRELGLTRLLAVNAEPAATVTIARAATGNAWLLSDAHGEVRLAADGAPAPLDPDWSAHGSRVAGCANGRLWIGLSTVRTQYETMTETRALGVLSVGPNGGLIIQTRTERRHHAFLPRPSVQRSAIRYDFPAITAPASPAAGRP</sequence>
<dbReference type="Proteomes" id="UP000309952">
    <property type="component" value="Chromosome"/>
</dbReference>
<keyword evidence="1" id="KW-0732">Signal</keyword>
<proteinExistence type="predicted"/>
<dbReference type="RefSeq" id="WP_138140816.1">
    <property type="nucleotide sequence ID" value="NZ_LR588407.1"/>
</dbReference>
<evidence type="ECO:0000313" key="3">
    <source>
        <dbReference type="Proteomes" id="UP000309952"/>
    </source>
</evidence>
<reference evidence="2 3" key="1">
    <citation type="submission" date="2019-04" db="EMBL/GenBank/DDBJ databases">
        <authorList>
            <consortium name="Pathogen Informatics"/>
        </authorList>
    </citation>
    <scope>NUCLEOTIDE SEQUENCE [LARGE SCALE GENOMIC DNA]</scope>
    <source>
        <strain evidence="2 3">NCTC9239</strain>
    </source>
</reference>